<dbReference type="PANTHER" id="PTHR34979:SF1">
    <property type="entry name" value="INNER MEMBRANE PROTEIN YGAZ"/>
    <property type="match status" value="1"/>
</dbReference>
<evidence type="ECO:0000256" key="8">
    <source>
        <dbReference type="SAM" id="Phobius"/>
    </source>
</evidence>
<feature type="transmembrane region" description="Helical" evidence="8">
    <location>
        <begin position="22"/>
        <end position="49"/>
    </location>
</feature>
<feature type="transmembrane region" description="Helical" evidence="8">
    <location>
        <begin position="175"/>
        <end position="193"/>
    </location>
</feature>
<keyword evidence="5 8" id="KW-0812">Transmembrane</keyword>
<gene>
    <name evidence="9" type="ORF">MUN46_008910</name>
</gene>
<evidence type="ECO:0000256" key="2">
    <source>
        <dbReference type="ARBA" id="ARBA00010735"/>
    </source>
</evidence>
<keyword evidence="3" id="KW-0813">Transport</keyword>
<feature type="transmembrane region" description="Helical" evidence="8">
    <location>
        <begin position="61"/>
        <end position="83"/>
    </location>
</feature>
<sequence>MSLAPASAAAEFLRGVRTVSPILVGMVPVGLIMGATCAFVGLSPLAAGLMGGLNFAGGSEFAALSLWSSVPPAAAIVLTAWLVNSRHIVLSAALTPWLQSQPRSRALAALFFMCDECWSLSIRDCYERKKAGVPEDEAFSLPFYMGVGGSLWLSWWTSAVIGCALSGLLGDLRQWGFQAAFPALFITLTAMMWPGRRRCMPVLVSGAAAGLSSLALSTPLAVMLGIIAGLASAWFFIKGGLRWK</sequence>
<proteinExistence type="inferred from homology"/>
<evidence type="ECO:0000256" key="4">
    <source>
        <dbReference type="ARBA" id="ARBA00022475"/>
    </source>
</evidence>
<organism evidence="9 10">
    <name type="scientific">Mesosutterella faecium</name>
    <dbReference type="NCBI Taxonomy" id="2925194"/>
    <lineage>
        <taxon>Bacteria</taxon>
        <taxon>Pseudomonadati</taxon>
        <taxon>Pseudomonadota</taxon>
        <taxon>Betaproteobacteria</taxon>
        <taxon>Burkholderiales</taxon>
        <taxon>Sutterellaceae</taxon>
        <taxon>Mesosutterella</taxon>
    </lineage>
</organism>
<keyword evidence="10" id="KW-1185">Reference proteome</keyword>
<dbReference type="EMBL" id="JAKZJU020000001">
    <property type="protein sequence ID" value="MDL2060051.1"/>
    <property type="molecule type" value="Genomic_DNA"/>
</dbReference>
<dbReference type="InterPro" id="IPR011606">
    <property type="entry name" value="Brnchd-chn_aa_trnsp_permease"/>
</dbReference>
<dbReference type="Proteomes" id="UP001165481">
    <property type="component" value="Unassembled WGS sequence"/>
</dbReference>
<protein>
    <submittedName>
        <fullName evidence="9">AzlC family ABC transporter permease</fullName>
    </submittedName>
</protein>
<feature type="transmembrane region" description="Helical" evidence="8">
    <location>
        <begin position="143"/>
        <end position="169"/>
    </location>
</feature>
<reference evidence="9" key="1">
    <citation type="submission" date="2023-03" db="EMBL/GenBank/DDBJ databases">
        <title>Mesosutterella sp. nov. isolated from porcine feces.</title>
        <authorList>
            <person name="Yu S."/>
        </authorList>
    </citation>
    <scope>NUCLEOTIDE SEQUENCE</scope>
    <source>
        <strain evidence="9">AGMB02718</strain>
    </source>
</reference>
<evidence type="ECO:0000256" key="3">
    <source>
        <dbReference type="ARBA" id="ARBA00022448"/>
    </source>
</evidence>
<evidence type="ECO:0000256" key="5">
    <source>
        <dbReference type="ARBA" id="ARBA00022692"/>
    </source>
</evidence>
<evidence type="ECO:0000313" key="10">
    <source>
        <dbReference type="Proteomes" id="UP001165481"/>
    </source>
</evidence>
<keyword evidence="7 8" id="KW-0472">Membrane</keyword>
<comment type="subcellular location">
    <subcellularLocation>
        <location evidence="1">Cell membrane</location>
        <topology evidence="1">Multi-pass membrane protein</topology>
    </subcellularLocation>
</comment>
<dbReference type="RefSeq" id="WP_243376347.1">
    <property type="nucleotide sequence ID" value="NZ_JAKZJU020000001.1"/>
</dbReference>
<evidence type="ECO:0000256" key="6">
    <source>
        <dbReference type="ARBA" id="ARBA00022989"/>
    </source>
</evidence>
<comment type="caution">
    <text evidence="9">The sequence shown here is derived from an EMBL/GenBank/DDBJ whole genome shotgun (WGS) entry which is preliminary data.</text>
</comment>
<keyword evidence="4" id="KW-1003">Cell membrane</keyword>
<keyword evidence="6 8" id="KW-1133">Transmembrane helix</keyword>
<dbReference type="Pfam" id="PF03591">
    <property type="entry name" value="AzlC"/>
    <property type="match status" value="1"/>
</dbReference>
<evidence type="ECO:0000256" key="1">
    <source>
        <dbReference type="ARBA" id="ARBA00004651"/>
    </source>
</evidence>
<accession>A0ABT7IRX1</accession>
<evidence type="ECO:0000256" key="7">
    <source>
        <dbReference type="ARBA" id="ARBA00023136"/>
    </source>
</evidence>
<feature type="transmembrane region" description="Helical" evidence="8">
    <location>
        <begin position="214"/>
        <end position="237"/>
    </location>
</feature>
<name>A0ABT7IRX1_9BURK</name>
<comment type="similarity">
    <text evidence="2">Belongs to the AzlC family.</text>
</comment>
<dbReference type="PANTHER" id="PTHR34979">
    <property type="entry name" value="INNER MEMBRANE PROTEIN YGAZ"/>
    <property type="match status" value="1"/>
</dbReference>
<evidence type="ECO:0000313" key="9">
    <source>
        <dbReference type="EMBL" id="MDL2060051.1"/>
    </source>
</evidence>